<evidence type="ECO:0000313" key="6">
    <source>
        <dbReference type="Proteomes" id="UP000248021"/>
    </source>
</evidence>
<dbReference type="GO" id="GO:0019698">
    <property type="term" value="P:D-galacturonate catabolic process"/>
    <property type="evidence" value="ECO:0007669"/>
    <property type="project" value="TreeGrafter"/>
</dbReference>
<comment type="caution">
    <text evidence="5">The sequence shown here is derived from an EMBL/GenBank/DDBJ whole genome shotgun (WGS) entry which is preliminary data.</text>
</comment>
<dbReference type="Pfam" id="PF00294">
    <property type="entry name" value="PfkB"/>
    <property type="match status" value="1"/>
</dbReference>
<dbReference type="GO" id="GO:0008673">
    <property type="term" value="F:2-dehydro-3-deoxygluconokinase activity"/>
    <property type="evidence" value="ECO:0007669"/>
    <property type="project" value="TreeGrafter"/>
</dbReference>
<feature type="domain" description="Carbohydrate kinase PfkB" evidence="4">
    <location>
        <begin position="35"/>
        <end position="301"/>
    </location>
</feature>
<dbReference type="Proteomes" id="UP000248021">
    <property type="component" value="Unassembled WGS sequence"/>
</dbReference>
<dbReference type="GO" id="GO:0005829">
    <property type="term" value="C:cytosol"/>
    <property type="evidence" value="ECO:0007669"/>
    <property type="project" value="TreeGrafter"/>
</dbReference>
<accession>A0A2V3TUN7</accession>
<dbReference type="GO" id="GO:0006974">
    <property type="term" value="P:DNA damage response"/>
    <property type="evidence" value="ECO:0007669"/>
    <property type="project" value="TreeGrafter"/>
</dbReference>
<evidence type="ECO:0000259" key="4">
    <source>
        <dbReference type="Pfam" id="PF00294"/>
    </source>
</evidence>
<keyword evidence="2" id="KW-0808">Transferase</keyword>
<dbReference type="InterPro" id="IPR011611">
    <property type="entry name" value="PfkB_dom"/>
</dbReference>
<evidence type="ECO:0000256" key="1">
    <source>
        <dbReference type="ARBA" id="ARBA00010688"/>
    </source>
</evidence>
<comment type="similarity">
    <text evidence="1">Belongs to the carbohydrate kinase PfkB family.</text>
</comment>
<dbReference type="PANTHER" id="PTHR43085:SF15">
    <property type="entry name" value="2-DEHYDRO-3-DEOXYGLUCONOKINASE"/>
    <property type="match status" value="1"/>
</dbReference>
<evidence type="ECO:0000313" key="5">
    <source>
        <dbReference type="EMBL" id="PXW52150.1"/>
    </source>
</evidence>
<organism evidence="5 6">
    <name type="scientific">Chelatococcus asaccharovorans</name>
    <dbReference type="NCBI Taxonomy" id="28210"/>
    <lineage>
        <taxon>Bacteria</taxon>
        <taxon>Pseudomonadati</taxon>
        <taxon>Pseudomonadota</taxon>
        <taxon>Alphaproteobacteria</taxon>
        <taxon>Hyphomicrobiales</taxon>
        <taxon>Chelatococcaceae</taxon>
        <taxon>Chelatococcus</taxon>
    </lineage>
</organism>
<name>A0A2V3TUN7_9HYPH</name>
<dbReference type="InterPro" id="IPR050306">
    <property type="entry name" value="PfkB_Carbo_kinase"/>
</dbReference>
<keyword evidence="6" id="KW-1185">Reference proteome</keyword>
<gene>
    <name evidence="5" type="ORF">C7450_11711</name>
</gene>
<dbReference type="CDD" id="cd01166">
    <property type="entry name" value="KdgK"/>
    <property type="match status" value="1"/>
</dbReference>
<dbReference type="InterPro" id="IPR002139">
    <property type="entry name" value="Ribo/fructo_kinase"/>
</dbReference>
<dbReference type="EMBL" id="QJJK01000017">
    <property type="protein sequence ID" value="PXW52150.1"/>
    <property type="molecule type" value="Genomic_DNA"/>
</dbReference>
<dbReference type="GO" id="GO:0042840">
    <property type="term" value="P:D-glucuronate catabolic process"/>
    <property type="evidence" value="ECO:0007669"/>
    <property type="project" value="TreeGrafter"/>
</dbReference>
<proteinExistence type="inferred from homology"/>
<dbReference type="SUPFAM" id="SSF53613">
    <property type="entry name" value="Ribokinase-like"/>
    <property type="match status" value="1"/>
</dbReference>
<evidence type="ECO:0000256" key="3">
    <source>
        <dbReference type="ARBA" id="ARBA00022777"/>
    </source>
</evidence>
<dbReference type="RefSeq" id="WP_110378055.1">
    <property type="nucleotide sequence ID" value="NZ_JAHBRY010000001.1"/>
</dbReference>
<dbReference type="PANTHER" id="PTHR43085">
    <property type="entry name" value="HEXOKINASE FAMILY MEMBER"/>
    <property type="match status" value="1"/>
</dbReference>
<dbReference type="OrthoDB" id="9775849at2"/>
<sequence length="312" mass="32538">MASLQGEALDILAFGEPLMEFAETERQGEALYLPGFGGDTSNAAIAAARMGARVGYFTAVGSDAFGQGFLDLWDRENVDRSSVKVMPGARTGVYVISYGPQGHQFSYYRAGSAASLVTPADLPLDVIASAKILHVSGISQAISTTAADACFAAIRHAKAAGATVSYDTNLRLSLWPLDRARAVIHGAVALSDIARPGLDDAQQLTGLDRAEDICDFYLGLGCRIVALTLGKEGAMVAIPGERQVIPSKKVDAVDASGAGDAFGGAFLAEWLRSRNPFAAAEFANAAAALSTRGKGAVAPLPRRADVEAFLRA</sequence>
<reference evidence="5 6" key="1">
    <citation type="submission" date="2018-05" db="EMBL/GenBank/DDBJ databases">
        <title>Genomic Encyclopedia of Type Strains, Phase IV (KMG-IV): sequencing the most valuable type-strain genomes for metagenomic binning, comparative biology and taxonomic classification.</title>
        <authorList>
            <person name="Goeker M."/>
        </authorList>
    </citation>
    <scope>NUCLEOTIDE SEQUENCE [LARGE SCALE GENOMIC DNA]</scope>
    <source>
        <strain evidence="5 6">DSM 6462</strain>
    </source>
</reference>
<dbReference type="AlphaFoldDB" id="A0A2V3TUN7"/>
<evidence type="ECO:0000256" key="2">
    <source>
        <dbReference type="ARBA" id="ARBA00022679"/>
    </source>
</evidence>
<dbReference type="InterPro" id="IPR029056">
    <property type="entry name" value="Ribokinase-like"/>
</dbReference>
<dbReference type="Gene3D" id="3.40.1190.20">
    <property type="match status" value="1"/>
</dbReference>
<keyword evidence="3 5" id="KW-0418">Kinase</keyword>
<protein>
    <submittedName>
        <fullName evidence="5">2-keto-3-deoxygluconate kinase</fullName>
    </submittedName>
</protein>
<dbReference type="PRINTS" id="PR00990">
    <property type="entry name" value="RIBOKINASE"/>
</dbReference>